<evidence type="ECO:0000313" key="10">
    <source>
        <dbReference type="Proteomes" id="UP000238196"/>
    </source>
</evidence>
<keyword evidence="7" id="KW-0472">Membrane</keyword>
<evidence type="ECO:0000256" key="3">
    <source>
        <dbReference type="ARBA" id="ARBA00022448"/>
    </source>
</evidence>
<comment type="subcellular location">
    <subcellularLocation>
        <location evidence="1">Cell inner membrane</location>
        <topology evidence="1">Peripheral membrane protein</topology>
    </subcellularLocation>
</comment>
<dbReference type="SMART" id="SM00382">
    <property type="entry name" value="AAA"/>
    <property type="match status" value="2"/>
</dbReference>
<keyword evidence="3" id="KW-0813">Transport</keyword>
<dbReference type="GO" id="GO:0005886">
    <property type="term" value="C:plasma membrane"/>
    <property type="evidence" value="ECO:0007669"/>
    <property type="project" value="UniProtKB-SubCell"/>
</dbReference>
<comment type="caution">
    <text evidence="9">The sequence shown here is derived from an EMBL/GenBank/DDBJ whole genome shotgun (WGS) entry which is preliminary data.</text>
</comment>
<dbReference type="GO" id="GO:0016887">
    <property type="term" value="F:ATP hydrolysis activity"/>
    <property type="evidence" value="ECO:0007669"/>
    <property type="project" value="InterPro"/>
</dbReference>
<dbReference type="InterPro" id="IPR003439">
    <property type="entry name" value="ABC_transporter-like_ATP-bd"/>
</dbReference>
<dbReference type="InterPro" id="IPR050388">
    <property type="entry name" value="ABC_Ni/Peptide_Import"/>
</dbReference>
<evidence type="ECO:0000256" key="4">
    <source>
        <dbReference type="ARBA" id="ARBA00022475"/>
    </source>
</evidence>
<evidence type="ECO:0000256" key="5">
    <source>
        <dbReference type="ARBA" id="ARBA00022741"/>
    </source>
</evidence>
<dbReference type="InterPro" id="IPR027417">
    <property type="entry name" value="P-loop_NTPase"/>
</dbReference>
<name>A0A2S5KWD7_9PROT</name>
<evidence type="ECO:0000256" key="6">
    <source>
        <dbReference type="ARBA" id="ARBA00022840"/>
    </source>
</evidence>
<dbReference type="AlphaFoldDB" id="A0A2S5KWD7"/>
<evidence type="ECO:0000256" key="1">
    <source>
        <dbReference type="ARBA" id="ARBA00004417"/>
    </source>
</evidence>
<dbReference type="EMBL" id="PRLP01000006">
    <property type="protein sequence ID" value="PPC79090.1"/>
    <property type="molecule type" value="Genomic_DNA"/>
</dbReference>
<dbReference type="GO" id="GO:0005524">
    <property type="term" value="F:ATP binding"/>
    <property type="evidence" value="ECO:0007669"/>
    <property type="project" value="UniProtKB-KW"/>
</dbReference>
<keyword evidence="5" id="KW-0547">Nucleotide-binding</keyword>
<gene>
    <name evidence="9" type="ORF">C4K68_01975</name>
</gene>
<keyword evidence="4" id="KW-1003">Cell membrane</keyword>
<feature type="domain" description="ABC transporter" evidence="8">
    <location>
        <begin position="280"/>
        <end position="483"/>
    </location>
</feature>
<protein>
    <submittedName>
        <fullName evidence="9">ABC transporter ATP-binding protein</fullName>
    </submittedName>
</protein>
<dbReference type="Gene3D" id="3.40.50.300">
    <property type="entry name" value="P-loop containing nucleotide triphosphate hydrolases"/>
    <property type="match status" value="2"/>
</dbReference>
<evidence type="ECO:0000256" key="7">
    <source>
        <dbReference type="ARBA" id="ARBA00023136"/>
    </source>
</evidence>
<organism evidence="9 10">
    <name type="scientific">Proteobacteria bacterium 228</name>
    <dbReference type="NCBI Taxonomy" id="2083153"/>
    <lineage>
        <taxon>Bacteria</taxon>
        <taxon>Pseudomonadati</taxon>
        <taxon>Pseudomonadota</taxon>
    </lineage>
</organism>
<accession>A0A2S5KWD7</accession>
<dbReference type="Proteomes" id="UP000238196">
    <property type="component" value="Unassembled WGS sequence"/>
</dbReference>
<dbReference type="PROSITE" id="PS50893">
    <property type="entry name" value="ABC_TRANSPORTER_2"/>
    <property type="match status" value="2"/>
</dbReference>
<evidence type="ECO:0000256" key="2">
    <source>
        <dbReference type="ARBA" id="ARBA00005417"/>
    </source>
</evidence>
<dbReference type="InterPro" id="IPR017871">
    <property type="entry name" value="ABC_transporter-like_CS"/>
</dbReference>
<dbReference type="Pfam" id="PF00005">
    <property type="entry name" value="ABC_tran"/>
    <property type="match status" value="2"/>
</dbReference>
<dbReference type="PANTHER" id="PTHR43297:SF7">
    <property type="entry name" value="D,D-DIPEPTIDE TRANSPORT ATP-BINDING PROTEIN DDPD-RELATED"/>
    <property type="match status" value="1"/>
</dbReference>
<sequence>MSLSLRIEHLSIRAGLTLLVRDISLTLTAGTPLTLLGESGSGKSLVMHAIMGSLPDGLQAHGQIWLQLPGQPAQELLRLPTAQRQALWGRTLALLPQEPWLALDPTMTVCQQVQEVHQQVRGLSAAQARQQALDNLQDVALHDAVVSQPPVAERYPFQLSGGMCQRVAIAIADAAGGQVLLADEPTKGLDEALRDSVAQQLLREAAGQRLLLTITHDLQLAQQLGGMIGVMRGGELLELTQAEQLLQQPRHDYSRRLLQADPGRWPVRQSSWTDAGGQLLEGRGLSKHMGGRCLFSGLHLRLQPGQITAITGPSGCGKTTLGNILLGLLPADQGQVIRVSGLTSLQLQKLYQDPPSAFAPHLTLAQGFADLQRRHGFSDKALAVLLERLGLHPSLLQRLPAAISGGELQRMALARALLLKPRLLLADEATSRLDPVSQQQVMMLLRDLCAEQGLALLLVSHDQALVARMADQVVSLEAHGVTA</sequence>
<proteinExistence type="inferred from homology"/>
<reference evidence="9 10" key="1">
    <citation type="submission" date="2018-02" db="EMBL/GenBank/DDBJ databases">
        <title>novel marine gammaproteobacteria from coastal saline agro ecosystem.</title>
        <authorList>
            <person name="Krishnan R."/>
            <person name="Ramesh Kumar N."/>
        </authorList>
    </citation>
    <scope>NUCLEOTIDE SEQUENCE [LARGE SCALE GENOMIC DNA]</scope>
    <source>
        <strain evidence="9 10">228</strain>
    </source>
</reference>
<feature type="domain" description="ABC transporter" evidence="8">
    <location>
        <begin position="5"/>
        <end position="258"/>
    </location>
</feature>
<comment type="similarity">
    <text evidence="2">Belongs to the ABC transporter superfamily.</text>
</comment>
<dbReference type="PROSITE" id="PS00211">
    <property type="entry name" value="ABC_TRANSPORTER_1"/>
    <property type="match status" value="1"/>
</dbReference>
<keyword evidence="6 9" id="KW-0067">ATP-binding</keyword>
<evidence type="ECO:0000313" key="9">
    <source>
        <dbReference type="EMBL" id="PPC79090.1"/>
    </source>
</evidence>
<dbReference type="InterPro" id="IPR003593">
    <property type="entry name" value="AAA+_ATPase"/>
</dbReference>
<evidence type="ECO:0000259" key="8">
    <source>
        <dbReference type="PROSITE" id="PS50893"/>
    </source>
</evidence>
<dbReference type="OrthoDB" id="9802264at2"/>
<dbReference type="PANTHER" id="PTHR43297">
    <property type="entry name" value="OLIGOPEPTIDE TRANSPORT ATP-BINDING PROTEIN APPD"/>
    <property type="match status" value="1"/>
</dbReference>
<dbReference type="SUPFAM" id="SSF52540">
    <property type="entry name" value="P-loop containing nucleoside triphosphate hydrolases"/>
    <property type="match status" value="2"/>
</dbReference>